<protein>
    <submittedName>
        <fullName evidence="4">NUDIX hydrolase</fullName>
    </submittedName>
</protein>
<evidence type="ECO:0000313" key="4">
    <source>
        <dbReference type="EMBL" id="NKY99125.1"/>
    </source>
</evidence>
<sequence length="220" mass="24020">MPSDTHPAFSTGADAKVADAPESWPVERSEERFRSVKCGMRTDWVRMVGSDGEGTTVAARDYMEHPGAAAALALDADGRVLLQRQYRHATRHTLWELPAGLIDEEGEGPLRTAQRELVEEAGLRAGRWHELADFFPSPGFSDERIHVYLARDLSVVPPEEVGFEREHEEADLVAEWVPLEEAVALVMAGRLHNGATVIGVLAAQAAAADGFASLREPAED</sequence>
<accession>A0A7X6MDV3</accession>
<evidence type="ECO:0000313" key="5">
    <source>
        <dbReference type="Proteomes" id="UP000553209"/>
    </source>
</evidence>
<dbReference type="InterPro" id="IPR000086">
    <property type="entry name" value="NUDIX_hydrolase_dom"/>
</dbReference>
<keyword evidence="5" id="KW-1185">Reference proteome</keyword>
<proteinExistence type="predicted"/>
<evidence type="ECO:0000259" key="3">
    <source>
        <dbReference type="PROSITE" id="PS51462"/>
    </source>
</evidence>
<dbReference type="PANTHER" id="PTHR11839">
    <property type="entry name" value="UDP/ADP-SUGAR PYROPHOSPHATASE"/>
    <property type="match status" value="1"/>
</dbReference>
<dbReference type="InterPro" id="IPR015797">
    <property type="entry name" value="NUDIX_hydrolase-like_dom_sf"/>
</dbReference>
<keyword evidence="1 4" id="KW-0378">Hydrolase</keyword>
<dbReference type="GO" id="GO:0005829">
    <property type="term" value="C:cytosol"/>
    <property type="evidence" value="ECO:0007669"/>
    <property type="project" value="TreeGrafter"/>
</dbReference>
<dbReference type="EMBL" id="JAAXPG010000014">
    <property type="protein sequence ID" value="NKY99125.1"/>
    <property type="molecule type" value="Genomic_DNA"/>
</dbReference>
<feature type="region of interest" description="Disordered" evidence="2">
    <location>
        <begin position="1"/>
        <end position="23"/>
    </location>
</feature>
<dbReference type="PROSITE" id="PS51462">
    <property type="entry name" value="NUDIX"/>
    <property type="match status" value="1"/>
</dbReference>
<dbReference type="PANTHER" id="PTHR11839:SF31">
    <property type="entry name" value="ADP-RIBOSE PYROPHOSPHATASE"/>
    <property type="match status" value="1"/>
</dbReference>
<reference evidence="4 5" key="1">
    <citation type="submission" date="2020-04" db="EMBL/GenBank/DDBJ databases">
        <title>MicrobeNet Type strains.</title>
        <authorList>
            <person name="Nicholson A.C."/>
        </authorList>
    </citation>
    <scope>NUCLEOTIDE SEQUENCE [LARGE SCALE GENOMIC DNA]</scope>
    <source>
        <strain evidence="4 5">ATCC 23612</strain>
    </source>
</reference>
<dbReference type="Pfam" id="PF00293">
    <property type="entry name" value="NUDIX"/>
    <property type="match status" value="1"/>
</dbReference>
<dbReference type="GO" id="GO:0006753">
    <property type="term" value="P:nucleoside phosphate metabolic process"/>
    <property type="evidence" value="ECO:0007669"/>
    <property type="project" value="TreeGrafter"/>
</dbReference>
<dbReference type="RefSeq" id="WP_061078557.1">
    <property type="nucleotide sequence ID" value="NZ_JAAXPG010000014.1"/>
</dbReference>
<gene>
    <name evidence="4" type="ORF">HGB44_15850</name>
</gene>
<name>A0A7X6MDV3_9ACTN</name>
<feature type="domain" description="Nudix hydrolase" evidence="3">
    <location>
        <begin position="63"/>
        <end position="204"/>
    </location>
</feature>
<dbReference type="SUPFAM" id="SSF55811">
    <property type="entry name" value="Nudix"/>
    <property type="match status" value="1"/>
</dbReference>
<dbReference type="GO" id="GO:0016787">
    <property type="term" value="F:hydrolase activity"/>
    <property type="evidence" value="ECO:0007669"/>
    <property type="project" value="UniProtKB-KW"/>
</dbReference>
<organism evidence="4 5">
    <name type="scientific">Nocardiopsis alborubida</name>
    <dbReference type="NCBI Taxonomy" id="146802"/>
    <lineage>
        <taxon>Bacteria</taxon>
        <taxon>Bacillati</taxon>
        <taxon>Actinomycetota</taxon>
        <taxon>Actinomycetes</taxon>
        <taxon>Streptosporangiales</taxon>
        <taxon>Nocardiopsidaceae</taxon>
        <taxon>Nocardiopsis</taxon>
    </lineage>
</organism>
<dbReference type="GO" id="GO:0019693">
    <property type="term" value="P:ribose phosphate metabolic process"/>
    <property type="evidence" value="ECO:0007669"/>
    <property type="project" value="TreeGrafter"/>
</dbReference>
<evidence type="ECO:0000256" key="2">
    <source>
        <dbReference type="SAM" id="MobiDB-lite"/>
    </source>
</evidence>
<comment type="caution">
    <text evidence="4">The sequence shown here is derived from an EMBL/GenBank/DDBJ whole genome shotgun (WGS) entry which is preliminary data.</text>
</comment>
<dbReference type="Gene3D" id="3.90.79.10">
    <property type="entry name" value="Nucleoside Triphosphate Pyrophosphohydrolase"/>
    <property type="match status" value="1"/>
</dbReference>
<dbReference type="AlphaFoldDB" id="A0A7X6MDV3"/>
<evidence type="ECO:0000256" key="1">
    <source>
        <dbReference type="ARBA" id="ARBA00022801"/>
    </source>
</evidence>
<dbReference type="Proteomes" id="UP000553209">
    <property type="component" value="Unassembled WGS sequence"/>
</dbReference>